<dbReference type="PROSITE" id="PS51352">
    <property type="entry name" value="THIOREDOXIN_2"/>
    <property type="match status" value="1"/>
</dbReference>
<dbReference type="PIRSF" id="PIRSF000239">
    <property type="entry name" value="AHPC"/>
    <property type="match status" value="1"/>
</dbReference>
<keyword evidence="1" id="KW-0575">Peroxidase</keyword>
<dbReference type="Pfam" id="PF00578">
    <property type="entry name" value="AhpC-TSA"/>
    <property type="match status" value="1"/>
</dbReference>
<dbReference type="CDD" id="cd03017">
    <property type="entry name" value="PRX_BCP"/>
    <property type="match status" value="1"/>
</dbReference>
<dbReference type="PANTHER" id="PTHR43110">
    <property type="entry name" value="THIOL PEROXIDASE"/>
    <property type="match status" value="1"/>
</dbReference>
<dbReference type="InterPro" id="IPR000866">
    <property type="entry name" value="AhpC/TSA"/>
</dbReference>
<keyword evidence="7" id="KW-1185">Reference proteome</keyword>
<dbReference type="Gene3D" id="3.40.30.10">
    <property type="entry name" value="Glutaredoxin"/>
    <property type="match status" value="1"/>
</dbReference>
<dbReference type="InterPro" id="IPR013766">
    <property type="entry name" value="Thioredoxin_domain"/>
</dbReference>
<evidence type="ECO:0000313" key="7">
    <source>
        <dbReference type="Proteomes" id="UP001199469"/>
    </source>
</evidence>
<dbReference type="PANTHER" id="PTHR43110:SF1">
    <property type="entry name" value="THIOL PEROXIDASE"/>
    <property type="match status" value="1"/>
</dbReference>
<keyword evidence="4" id="KW-0676">Redox-active center</keyword>
<dbReference type="InterPro" id="IPR036249">
    <property type="entry name" value="Thioredoxin-like_sf"/>
</dbReference>
<dbReference type="EMBL" id="JAJNDB010000001">
    <property type="protein sequence ID" value="MCD2193734.1"/>
    <property type="molecule type" value="Genomic_DNA"/>
</dbReference>
<evidence type="ECO:0000256" key="1">
    <source>
        <dbReference type="ARBA" id="ARBA00022559"/>
    </source>
</evidence>
<dbReference type="SUPFAM" id="SSF52833">
    <property type="entry name" value="Thioredoxin-like"/>
    <property type="match status" value="1"/>
</dbReference>
<dbReference type="InterPro" id="IPR024706">
    <property type="entry name" value="Peroxiredoxin_AhpC-typ"/>
</dbReference>
<protein>
    <submittedName>
        <fullName evidence="6">Redoxin domain-containing protein</fullName>
    </submittedName>
</protein>
<evidence type="ECO:0000259" key="5">
    <source>
        <dbReference type="PROSITE" id="PS51352"/>
    </source>
</evidence>
<evidence type="ECO:0000256" key="4">
    <source>
        <dbReference type="ARBA" id="ARBA00023284"/>
    </source>
</evidence>
<evidence type="ECO:0000256" key="3">
    <source>
        <dbReference type="ARBA" id="ARBA00023002"/>
    </source>
</evidence>
<accession>A0ABS8P9N9</accession>
<comment type="caution">
    <text evidence="6">The sequence shown here is derived from an EMBL/GenBank/DDBJ whole genome shotgun (WGS) entry which is preliminary data.</text>
</comment>
<dbReference type="Proteomes" id="UP001199469">
    <property type="component" value="Unassembled WGS sequence"/>
</dbReference>
<reference evidence="6 7" key="1">
    <citation type="submission" date="2021-11" db="EMBL/GenBank/DDBJ databases">
        <title>Draft genome sequence of Actinomycetospora sp. SF1 isolated from the rhizosphere soil.</title>
        <authorList>
            <person name="Duangmal K."/>
            <person name="Chantavorakit T."/>
        </authorList>
    </citation>
    <scope>NUCLEOTIDE SEQUENCE [LARGE SCALE GENOMIC DNA]</scope>
    <source>
        <strain evidence="6 7">TBRC 5722</strain>
    </source>
</reference>
<evidence type="ECO:0000313" key="6">
    <source>
        <dbReference type="EMBL" id="MCD2193734.1"/>
    </source>
</evidence>
<dbReference type="InterPro" id="IPR050455">
    <property type="entry name" value="Tpx_Peroxidase_subfamily"/>
</dbReference>
<keyword evidence="2" id="KW-0049">Antioxidant</keyword>
<feature type="domain" description="Thioredoxin" evidence="5">
    <location>
        <begin position="5"/>
        <end position="151"/>
    </location>
</feature>
<gene>
    <name evidence="6" type="ORF">LQ327_10130</name>
</gene>
<proteinExistence type="predicted"/>
<dbReference type="RefSeq" id="WP_230732367.1">
    <property type="nucleotide sequence ID" value="NZ_JAJNDB010000001.1"/>
</dbReference>
<organism evidence="6 7">
    <name type="scientific">Actinomycetospora endophytica</name>
    <dbReference type="NCBI Taxonomy" id="2291215"/>
    <lineage>
        <taxon>Bacteria</taxon>
        <taxon>Bacillati</taxon>
        <taxon>Actinomycetota</taxon>
        <taxon>Actinomycetes</taxon>
        <taxon>Pseudonocardiales</taxon>
        <taxon>Pseudonocardiaceae</taxon>
        <taxon>Actinomycetospora</taxon>
    </lineage>
</organism>
<name>A0ABS8P9N9_9PSEU</name>
<keyword evidence="3" id="KW-0560">Oxidoreductase</keyword>
<sequence length="151" mass="16283">MTLVAEVGQPAPDFTLEGTDGPFTLSEHRGERVVLLFYTMDRGSVCARQFRSYSVNQAALGELGATVVGINGQGLESHRRFQRRDGIPIPLLSDPGLTVASAYGAAIPVVGTRRSVMVVDEQGVLRHRHVHTVGVTFASVADLRRVLDEVG</sequence>
<evidence type="ECO:0000256" key="2">
    <source>
        <dbReference type="ARBA" id="ARBA00022862"/>
    </source>
</evidence>